<sequence length="434" mass="47086">MKAEYGSTPVTVLLDKSYKIKSNIDLPSNFHLIGIHGARILPDAAVLFNAANCERITIVTPFHGFYTDGVQNNMKIYDSEINAGNYGILLNNHTSGTNLDVIGNVIKANADPIEINTTAGTFYGIKIIGNRINALGDSSTPTSGFAIGIARGKDIVIANNIIEHSRNEAVHIESVQERILITGNVLKDCLRDGIRLINESGAKPVVLTNNQIKQYGNAHSGKGIYLVYDQRGTLDGNVLSGNIIEGFAQGIDLGANSVQNIESCTIINCQTALTSVNSRATGTITVKNCPILASGGSGAVFGKIISLTEPQIILQYSGTKGYQGTTIAGFSFQRASVTTPKGGYTNYSLFKLPTAFDGRLTLRYANNFDRIFCSANVTYTKNILKINHQWDYSFGVTAAPVLKIINDQLVLNFYSADSRNVRFRIDFDGVFYQE</sequence>
<dbReference type="RefSeq" id="WP_253057677.1">
    <property type="nucleotide sequence ID" value="NZ_JAMXWM010000001.1"/>
</dbReference>
<dbReference type="InterPro" id="IPR012334">
    <property type="entry name" value="Pectin_lyas_fold"/>
</dbReference>
<comment type="caution">
    <text evidence="2">The sequence shown here is derived from an EMBL/GenBank/DDBJ whole genome shotgun (WGS) entry which is preliminary data.</text>
</comment>
<dbReference type="SMART" id="SM00710">
    <property type="entry name" value="PbH1"/>
    <property type="match status" value="8"/>
</dbReference>
<dbReference type="Pfam" id="PF13229">
    <property type="entry name" value="Beta_helix"/>
    <property type="match status" value="1"/>
</dbReference>
<dbReference type="InterPro" id="IPR011050">
    <property type="entry name" value="Pectin_lyase_fold/virulence"/>
</dbReference>
<evidence type="ECO:0000313" key="2">
    <source>
        <dbReference type="EMBL" id="MFD2694118.1"/>
    </source>
</evidence>
<dbReference type="InterPro" id="IPR006626">
    <property type="entry name" value="PbH1"/>
</dbReference>
<dbReference type="Gene3D" id="2.160.20.10">
    <property type="entry name" value="Single-stranded right-handed beta-helix, Pectin lyase-like"/>
    <property type="match status" value="1"/>
</dbReference>
<dbReference type="SUPFAM" id="SSF51126">
    <property type="entry name" value="Pectin lyase-like"/>
    <property type="match status" value="1"/>
</dbReference>
<dbReference type="Proteomes" id="UP001597399">
    <property type="component" value="Unassembled WGS sequence"/>
</dbReference>
<gene>
    <name evidence="2" type="ORF">ACFSUE_10840</name>
</gene>
<evidence type="ECO:0000313" key="3">
    <source>
        <dbReference type="Proteomes" id="UP001597399"/>
    </source>
</evidence>
<dbReference type="InterPro" id="IPR039448">
    <property type="entry name" value="Beta_helix"/>
</dbReference>
<proteinExistence type="predicted"/>
<organism evidence="2 3">
    <name type="scientific">Sporolactobacillus shoreicorticis</name>
    <dbReference type="NCBI Taxonomy" id="1923877"/>
    <lineage>
        <taxon>Bacteria</taxon>
        <taxon>Bacillati</taxon>
        <taxon>Bacillota</taxon>
        <taxon>Bacilli</taxon>
        <taxon>Bacillales</taxon>
        <taxon>Sporolactobacillaceae</taxon>
        <taxon>Sporolactobacillus</taxon>
    </lineage>
</organism>
<accession>A0ABW5S3W5</accession>
<keyword evidence="3" id="KW-1185">Reference proteome</keyword>
<name>A0ABW5S3W5_9BACL</name>
<feature type="domain" description="Right handed beta helix" evidence="1">
    <location>
        <begin position="64"/>
        <end position="237"/>
    </location>
</feature>
<dbReference type="EMBL" id="JBHUMQ010000026">
    <property type="protein sequence ID" value="MFD2694118.1"/>
    <property type="molecule type" value="Genomic_DNA"/>
</dbReference>
<protein>
    <submittedName>
        <fullName evidence="2">Right-handed parallel beta-helix repeat-containing protein</fullName>
    </submittedName>
</protein>
<reference evidence="3" key="1">
    <citation type="journal article" date="2019" name="Int. J. Syst. Evol. Microbiol.">
        <title>The Global Catalogue of Microorganisms (GCM) 10K type strain sequencing project: providing services to taxonomists for standard genome sequencing and annotation.</title>
        <authorList>
            <consortium name="The Broad Institute Genomics Platform"/>
            <consortium name="The Broad Institute Genome Sequencing Center for Infectious Disease"/>
            <person name="Wu L."/>
            <person name="Ma J."/>
        </authorList>
    </citation>
    <scope>NUCLEOTIDE SEQUENCE [LARGE SCALE GENOMIC DNA]</scope>
    <source>
        <strain evidence="3">TISTR 2466</strain>
    </source>
</reference>
<evidence type="ECO:0000259" key="1">
    <source>
        <dbReference type="Pfam" id="PF13229"/>
    </source>
</evidence>